<dbReference type="OMA" id="LAWEQWH"/>
<gene>
    <name evidence="10" type="ORF">ALMOND_2B031185</name>
</gene>
<dbReference type="GO" id="GO:0051707">
    <property type="term" value="P:response to other organism"/>
    <property type="evidence" value="ECO:0007669"/>
    <property type="project" value="UniProtKB-ARBA"/>
</dbReference>
<dbReference type="InterPro" id="IPR027417">
    <property type="entry name" value="P-loop_NTPase"/>
</dbReference>
<dbReference type="InterPro" id="IPR002182">
    <property type="entry name" value="NB-ARC"/>
</dbReference>
<evidence type="ECO:0000256" key="3">
    <source>
        <dbReference type="ARBA" id="ARBA00022741"/>
    </source>
</evidence>
<dbReference type="Gene3D" id="1.10.8.430">
    <property type="entry name" value="Helical domain of apoptotic protease-activating factors"/>
    <property type="match status" value="1"/>
</dbReference>
<keyword evidence="5" id="KW-0067">ATP-binding</keyword>
<dbReference type="FunFam" id="1.10.10.10:FF:000322">
    <property type="entry name" value="Probable disease resistance protein At1g63360"/>
    <property type="match status" value="1"/>
</dbReference>
<dbReference type="InterPro" id="IPR056789">
    <property type="entry name" value="LRR_R13L1-DRL21"/>
</dbReference>
<sequence length="1091" mass="124517">MVPEVVAGAFLSSFLSVLFHRMSSRQVLDFIRGRKKTNKLLGMLKIKLRSVNALLDDAEEKQIRNTAVGEWLDELKDAVYEVDDLLDEINIKALRCNLEAKSGSSSTSKITILNSTSFDEIENAIGPRIGEILDRLELILKERVVLCIKTSVKGRQQATLPTTSLVEDNSVYGRDKDKDTIIELLLSNDGENKKISIIPIVGMGGIGKTTLAQLVYKDLRVKQHFDLQVWVCVSEEFDVVRITQIIYGAVSSQTCDMTDLNLLQVKLQEALTGKKFLFVCDDVWNENYIQWDLLRRPFESGAHGSKIIVTTRNEGVASIMGTLPTHHLMEISDDNCWLLFAKHAFKIEGLNENSKLEVIGREIVKKCKGLPLAAKALGGLLRSKANEDEWKNILKSDIWELLDKDVNILPALWLSYHYLPPHLKRCFAYCSLFPKDHNFKKSKLVMLWMAEDLLQPRKKKMAEEVGEEYFDDLVSRSFFQQSSSVQSFFTMHDLINDLAKFVSGKFCVRLEDSDSLNTAIKTRHLSFMKKTDCHAYEKFDDLKYLHTFLPLSLLPIWAGKFRMLDLHHLLHTLQYVRVLNLSRYDIRELPDSISNLIHLRYLDMSYTLIQKLPDSVCILYNLQTLLLSWCLALAELPTDLGKLINLRHLDIRGTKLEKMPPKMGELKDLQTLSDFVLDKDHGDDITELKEFQHLHGTLRIAGLQNIVHAEDALKSNMREKEHLNELILQWGCNSNDSEKDRQVLNNLQSHTNLKELTICSYGSTSFSRWLVHCSSNLVCLRLKRCENILLLPPLGQLPLLKELEIDGLNGVVSIDNEFYADDTCAIKPSFQCLQMLKIKNMLEWEKWSYEGGGFPNLRELRLLKCPKLTGILTLDYFPRLNMLKLCGAGLESVTNISQELILTDLTEIYIDECKKLRSLPEQMQALLPSLQSMSIENCPEMHSFFEGGLPSKLKSVSIRSCKKLIANRVQWSLPRLTSLRHLTVSFEECEAVDSFPEEGLLPFSLTSLWISSLLNLRTIEGELTHLTSLQELTIQMCPELQCLPDEGLQTSLSHLQISECPLLKQRCQRETGEDWPKIAHINNIEIDGKQI</sequence>
<proteinExistence type="predicted"/>
<dbReference type="InParanoid" id="A0A5E4FQ05"/>
<dbReference type="InterPro" id="IPR032675">
    <property type="entry name" value="LRR_dom_sf"/>
</dbReference>
<evidence type="ECO:0000313" key="11">
    <source>
        <dbReference type="Proteomes" id="UP000327085"/>
    </source>
</evidence>
<reference evidence="11" key="1">
    <citation type="journal article" date="2020" name="Plant J.">
        <title>Transposons played a major role in the diversification between the closely related almond and peach genomes: results from the almond genome sequence.</title>
        <authorList>
            <person name="Alioto T."/>
            <person name="Alexiou K.G."/>
            <person name="Bardil A."/>
            <person name="Barteri F."/>
            <person name="Castanera R."/>
            <person name="Cruz F."/>
            <person name="Dhingra A."/>
            <person name="Duval H."/>
            <person name="Fernandez I Marti A."/>
            <person name="Frias L."/>
            <person name="Galan B."/>
            <person name="Garcia J.L."/>
            <person name="Howad W."/>
            <person name="Gomez-Garrido J."/>
            <person name="Gut M."/>
            <person name="Julca I."/>
            <person name="Morata J."/>
            <person name="Puigdomenech P."/>
            <person name="Ribeca P."/>
            <person name="Rubio Cabetas M.J."/>
            <person name="Vlasova A."/>
            <person name="Wirthensohn M."/>
            <person name="Garcia-Mas J."/>
            <person name="Gabaldon T."/>
            <person name="Casacuberta J.M."/>
            <person name="Arus P."/>
        </authorList>
    </citation>
    <scope>NUCLEOTIDE SEQUENCE [LARGE SCALE GENOMIC DNA]</scope>
    <source>
        <strain evidence="11">cv. Texas</strain>
    </source>
</reference>
<evidence type="ECO:0000313" key="10">
    <source>
        <dbReference type="EMBL" id="VVA29487.1"/>
    </source>
</evidence>
<dbReference type="InterPro" id="IPR041118">
    <property type="entry name" value="Rx_N"/>
</dbReference>
<evidence type="ECO:0000259" key="9">
    <source>
        <dbReference type="Pfam" id="PF25019"/>
    </source>
</evidence>
<dbReference type="InterPro" id="IPR042197">
    <property type="entry name" value="Apaf_helical"/>
</dbReference>
<dbReference type="Proteomes" id="UP000327085">
    <property type="component" value="Chromosome 6"/>
</dbReference>
<dbReference type="Gene3D" id="3.40.50.300">
    <property type="entry name" value="P-loop containing nucleotide triphosphate hydrolases"/>
    <property type="match status" value="1"/>
</dbReference>
<dbReference type="Pfam" id="PF18052">
    <property type="entry name" value="Rx_N"/>
    <property type="match status" value="1"/>
</dbReference>
<keyword evidence="2" id="KW-0677">Repeat</keyword>
<dbReference type="InterPro" id="IPR036388">
    <property type="entry name" value="WH-like_DNA-bd_sf"/>
</dbReference>
<feature type="domain" description="Disease resistance protein winged helix" evidence="8">
    <location>
        <begin position="432"/>
        <end position="499"/>
    </location>
</feature>
<dbReference type="Gene3D" id="3.80.10.10">
    <property type="entry name" value="Ribonuclease Inhibitor"/>
    <property type="match status" value="4"/>
</dbReference>
<dbReference type="SUPFAM" id="SSF52540">
    <property type="entry name" value="P-loop containing nucleoside triphosphate hydrolases"/>
    <property type="match status" value="1"/>
</dbReference>
<protein>
    <submittedName>
        <fullName evidence="10">PREDICTED: putative disease resistance</fullName>
    </submittedName>
</protein>
<dbReference type="PANTHER" id="PTHR36766">
    <property type="entry name" value="PLANT BROAD-SPECTRUM MILDEW RESISTANCE PROTEIN RPW8"/>
    <property type="match status" value="1"/>
</dbReference>
<dbReference type="InterPro" id="IPR058922">
    <property type="entry name" value="WHD_DRP"/>
</dbReference>
<dbReference type="Gene3D" id="1.10.10.10">
    <property type="entry name" value="Winged helix-like DNA-binding domain superfamily/Winged helix DNA-binding domain"/>
    <property type="match status" value="1"/>
</dbReference>
<evidence type="ECO:0000256" key="4">
    <source>
        <dbReference type="ARBA" id="ARBA00022821"/>
    </source>
</evidence>
<dbReference type="EMBL" id="CABIKO010000166">
    <property type="protein sequence ID" value="VVA29487.1"/>
    <property type="molecule type" value="Genomic_DNA"/>
</dbReference>
<dbReference type="GO" id="GO:0043531">
    <property type="term" value="F:ADP binding"/>
    <property type="evidence" value="ECO:0007669"/>
    <property type="project" value="InterPro"/>
</dbReference>
<evidence type="ECO:0000256" key="1">
    <source>
        <dbReference type="ARBA" id="ARBA00022614"/>
    </source>
</evidence>
<evidence type="ECO:0000259" key="7">
    <source>
        <dbReference type="Pfam" id="PF18052"/>
    </source>
</evidence>
<dbReference type="Pfam" id="PF25019">
    <property type="entry name" value="LRR_R13L1-DRL21"/>
    <property type="match status" value="1"/>
</dbReference>
<evidence type="ECO:0000259" key="8">
    <source>
        <dbReference type="Pfam" id="PF23559"/>
    </source>
</evidence>
<feature type="domain" description="NB-ARC" evidence="6">
    <location>
        <begin position="175"/>
        <end position="346"/>
    </location>
</feature>
<keyword evidence="3" id="KW-0547">Nucleotide-binding</keyword>
<dbReference type="FunFam" id="3.40.50.300:FF:001091">
    <property type="entry name" value="Probable disease resistance protein At1g61300"/>
    <property type="match status" value="1"/>
</dbReference>
<dbReference type="GO" id="GO:0006952">
    <property type="term" value="P:defense response"/>
    <property type="evidence" value="ECO:0007669"/>
    <property type="project" value="UniProtKB-KW"/>
</dbReference>
<evidence type="ECO:0000259" key="6">
    <source>
        <dbReference type="Pfam" id="PF00931"/>
    </source>
</evidence>
<dbReference type="Gene3D" id="1.20.5.4130">
    <property type="match status" value="1"/>
</dbReference>
<organism evidence="10 11">
    <name type="scientific">Prunus dulcis</name>
    <name type="common">Almond</name>
    <name type="synonym">Amygdalus dulcis</name>
    <dbReference type="NCBI Taxonomy" id="3755"/>
    <lineage>
        <taxon>Eukaryota</taxon>
        <taxon>Viridiplantae</taxon>
        <taxon>Streptophyta</taxon>
        <taxon>Embryophyta</taxon>
        <taxon>Tracheophyta</taxon>
        <taxon>Spermatophyta</taxon>
        <taxon>Magnoliopsida</taxon>
        <taxon>eudicotyledons</taxon>
        <taxon>Gunneridae</taxon>
        <taxon>Pentapetalae</taxon>
        <taxon>rosids</taxon>
        <taxon>fabids</taxon>
        <taxon>Rosales</taxon>
        <taxon>Rosaceae</taxon>
        <taxon>Amygdaloideae</taxon>
        <taxon>Amygdaleae</taxon>
        <taxon>Prunus</taxon>
    </lineage>
</organism>
<name>A0A5E4FQ05_PRUDU</name>
<accession>A0A5E4FQ05</accession>
<dbReference type="Pfam" id="PF23559">
    <property type="entry name" value="WHD_DRP"/>
    <property type="match status" value="1"/>
</dbReference>
<feature type="domain" description="Disease resistance N-terminal" evidence="7">
    <location>
        <begin position="10"/>
        <end position="103"/>
    </location>
</feature>
<dbReference type="SUPFAM" id="SSF52058">
    <property type="entry name" value="L domain-like"/>
    <property type="match status" value="2"/>
</dbReference>
<keyword evidence="4" id="KW-0611">Plant defense</keyword>
<dbReference type="Gramene" id="VVA29487">
    <property type="protein sequence ID" value="VVA29487"/>
    <property type="gene ID" value="Prudul26B031185"/>
</dbReference>
<dbReference type="AlphaFoldDB" id="A0A5E4FQ05"/>
<evidence type="ECO:0000256" key="2">
    <source>
        <dbReference type="ARBA" id="ARBA00022737"/>
    </source>
</evidence>
<feature type="domain" description="R13L1/DRL21-like LRR repeat region" evidence="9">
    <location>
        <begin position="685"/>
        <end position="807"/>
    </location>
</feature>
<dbReference type="PRINTS" id="PR00364">
    <property type="entry name" value="DISEASERSIST"/>
</dbReference>
<dbReference type="PANTHER" id="PTHR36766:SF51">
    <property type="entry name" value="DISEASE RESISTANCE RPP13-LIKE PROTEIN 1"/>
    <property type="match status" value="1"/>
</dbReference>
<evidence type="ECO:0000256" key="5">
    <source>
        <dbReference type="ARBA" id="ARBA00022840"/>
    </source>
</evidence>
<dbReference type="Pfam" id="PF00931">
    <property type="entry name" value="NB-ARC"/>
    <property type="match status" value="1"/>
</dbReference>
<keyword evidence="1" id="KW-0433">Leucine-rich repeat</keyword>
<dbReference type="GO" id="GO:0005524">
    <property type="term" value="F:ATP binding"/>
    <property type="evidence" value="ECO:0007669"/>
    <property type="project" value="UniProtKB-KW"/>
</dbReference>